<feature type="domain" description="Reverse transcriptase Ty1/copia-type" evidence="3">
    <location>
        <begin position="190"/>
        <end position="285"/>
    </location>
</feature>
<dbReference type="GO" id="GO:0016787">
    <property type="term" value="F:hydrolase activity"/>
    <property type="evidence" value="ECO:0007669"/>
    <property type="project" value="UniProtKB-KW"/>
</dbReference>
<evidence type="ECO:0000313" key="5">
    <source>
        <dbReference type="Proteomes" id="UP000288805"/>
    </source>
</evidence>
<dbReference type="PANTHER" id="PTHR42648:SF28">
    <property type="entry name" value="TRANSPOSON-ENCODED PROTEIN WITH RIBONUCLEASE H-LIKE AND RETROVIRUS ZINC FINGER-LIKE DOMAINS"/>
    <property type="match status" value="1"/>
</dbReference>
<dbReference type="AlphaFoldDB" id="A0A438GUJ3"/>
<evidence type="ECO:0000256" key="1">
    <source>
        <dbReference type="ARBA" id="ARBA00022723"/>
    </source>
</evidence>
<evidence type="ECO:0000256" key="2">
    <source>
        <dbReference type="ARBA" id="ARBA00022801"/>
    </source>
</evidence>
<dbReference type="GO" id="GO:0003676">
    <property type="term" value="F:nucleic acid binding"/>
    <property type="evidence" value="ECO:0007669"/>
    <property type="project" value="InterPro"/>
</dbReference>
<dbReference type="InterPro" id="IPR043502">
    <property type="entry name" value="DNA/RNA_pol_sf"/>
</dbReference>
<sequence length="441" mass="51243">MKKKCLKFQKWLEKKDNPTSFGMQNLRKPVRSEQFILSGNKMGSHVEAIGTYFTNFETYVDCIKGKQTNKSKRGATRSSAILEIIHTDICSLDMDSHGQKYFISFIDDFSRYMHFYILHNKNEALDAFKVFKAKVEKRCGKQIKIMRSDRVDQVDQELPDTSEQQVEPHASLEDNGATLRRTLLSCLMVAKAIGCKWVFKTKKDSLGNIEKYKVRLVAKGFTQKKGIDYTETFSSVSKKDSLHIILALVAHFDLELQQMDVKTAFLNGELKEEVYMKQPEGFPSSDEIVMDQCIYLRVNGVKFVFLFYTWMTSYLQPMIKVYFMRFQGILGLSQETHINKVLERFRMKDYSPSVSPIVKGDRFNLNQCLKNNLEMEQMKNISYVSAVGSLMYAQVRTRPNIAFVVGMLGRYQSNPSLDHWKAAKKVMRYLQRTKDYKLMYK</sequence>
<dbReference type="PANTHER" id="PTHR42648">
    <property type="entry name" value="TRANSPOSASE, PUTATIVE-RELATED"/>
    <property type="match status" value="1"/>
</dbReference>
<name>A0A438GUJ3_VITVI</name>
<organism evidence="4 5">
    <name type="scientific">Vitis vinifera</name>
    <name type="common">Grape</name>
    <dbReference type="NCBI Taxonomy" id="29760"/>
    <lineage>
        <taxon>Eukaryota</taxon>
        <taxon>Viridiplantae</taxon>
        <taxon>Streptophyta</taxon>
        <taxon>Embryophyta</taxon>
        <taxon>Tracheophyta</taxon>
        <taxon>Spermatophyta</taxon>
        <taxon>Magnoliopsida</taxon>
        <taxon>eudicotyledons</taxon>
        <taxon>Gunneridae</taxon>
        <taxon>Pentapetalae</taxon>
        <taxon>rosids</taxon>
        <taxon>Vitales</taxon>
        <taxon>Vitaceae</taxon>
        <taxon>Viteae</taxon>
        <taxon>Vitis</taxon>
    </lineage>
</organism>
<dbReference type="Proteomes" id="UP000288805">
    <property type="component" value="Unassembled WGS sequence"/>
</dbReference>
<dbReference type="SUPFAM" id="SSF56672">
    <property type="entry name" value="DNA/RNA polymerases"/>
    <property type="match status" value="1"/>
</dbReference>
<reference evidence="4 5" key="1">
    <citation type="journal article" date="2018" name="PLoS Genet.">
        <title>Population sequencing reveals clonal diversity and ancestral inbreeding in the grapevine cultivar Chardonnay.</title>
        <authorList>
            <person name="Roach M.J."/>
            <person name="Johnson D.L."/>
            <person name="Bohlmann J."/>
            <person name="van Vuuren H.J."/>
            <person name="Jones S.J."/>
            <person name="Pretorius I.S."/>
            <person name="Schmidt S.A."/>
            <person name="Borneman A.R."/>
        </authorList>
    </citation>
    <scope>NUCLEOTIDE SEQUENCE [LARGE SCALE GENOMIC DNA]</scope>
    <source>
        <strain evidence="5">cv. Chardonnay</strain>
        <tissue evidence="4">Leaf</tissue>
    </source>
</reference>
<dbReference type="InterPro" id="IPR012337">
    <property type="entry name" value="RNaseH-like_sf"/>
</dbReference>
<keyword evidence="2" id="KW-0378">Hydrolase</keyword>
<keyword evidence="1" id="KW-0479">Metal-binding</keyword>
<comment type="caution">
    <text evidence="4">The sequence shown here is derived from an EMBL/GenBank/DDBJ whole genome shotgun (WGS) entry which is preliminary data.</text>
</comment>
<evidence type="ECO:0000259" key="3">
    <source>
        <dbReference type="Pfam" id="PF07727"/>
    </source>
</evidence>
<dbReference type="Gene3D" id="3.30.420.10">
    <property type="entry name" value="Ribonuclease H-like superfamily/Ribonuclease H"/>
    <property type="match status" value="1"/>
</dbReference>
<protein>
    <submittedName>
        <fullName evidence="4">Retrovirus-related Pol polyprotein from transposon TNT 1-94</fullName>
    </submittedName>
</protein>
<proteinExistence type="predicted"/>
<evidence type="ECO:0000313" key="4">
    <source>
        <dbReference type="EMBL" id="RVW75879.1"/>
    </source>
</evidence>
<dbReference type="InterPro" id="IPR013103">
    <property type="entry name" value="RVT_2"/>
</dbReference>
<dbReference type="SUPFAM" id="SSF53098">
    <property type="entry name" value="Ribonuclease H-like"/>
    <property type="match status" value="1"/>
</dbReference>
<dbReference type="InterPro" id="IPR039537">
    <property type="entry name" value="Retrotran_Ty1/copia-like"/>
</dbReference>
<dbReference type="EMBL" id="QGNW01000339">
    <property type="protein sequence ID" value="RVW75879.1"/>
    <property type="molecule type" value="Genomic_DNA"/>
</dbReference>
<gene>
    <name evidence="4" type="primary">POLX_4125</name>
    <name evidence="4" type="ORF">CK203_053993</name>
</gene>
<dbReference type="GO" id="GO:0046872">
    <property type="term" value="F:metal ion binding"/>
    <property type="evidence" value="ECO:0007669"/>
    <property type="project" value="UniProtKB-KW"/>
</dbReference>
<accession>A0A438GUJ3</accession>
<dbReference type="Pfam" id="PF07727">
    <property type="entry name" value="RVT_2"/>
    <property type="match status" value="1"/>
</dbReference>
<dbReference type="InterPro" id="IPR036397">
    <property type="entry name" value="RNaseH_sf"/>
</dbReference>